<gene>
    <name evidence="1" type="ORF">ACFQY0_04560</name>
</gene>
<reference evidence="2" key="1">
    <citation type="journal article" date="2019" name="Int. J. Syst. Evol. Microbiol.">
        <title>The Global Catalogue of Microorganisms (GCM) 10K type strain sequencing project: providing services to taxonomists for standard genome sequencing and annotation.</title>
        <authorList>
            <consortium name="The Broad Institute Genomics Platform"/>
            <consortium name="The Broad Institute Genome Sequencing Center for Infectious Disease"/>
            <person name="Wu L."/>
            <person name="Ma J."/>
        </authorList>
    </citation>
    <scope>NUCLEOTIDE SEQUENCE [LARGE SCALE GENOMIC DNA]</scope>
    <source>
        <strain evidence="2">CGMCC 4.1467</strain>
    </source>
</reference>
<organism evidence="1 2">
    <name type="scientific">Haloferula chungangensis</name>
    <dbReference type="NCBI Taxonomy" id="1048331"/>
    <lineage>
        <taxon>Bacteria</taxon>
        <taxon>Pseudomonadati</taxon>
        <taxon>Verrucomicrobiota</taxon>
        <taxon>Verrucomicrobiia</taxon>
        <taxon>Verrucomicrobiales</taxon>
        <taxon>Verrucomicrobiaceae</taxon>
        <taxon>Haloferula</taxon>
    </lineage>
</organism>
<dbReference type="PROSITE" id="PS51257">
    <property type="entry name" value="PROKAR_LIPOPROTEIN"/>
    <property type="match status" value="1"/>
</dbReference>
<proteinExistence type="predicted"/>
<keyword evidence="2" id="KW-1185">Reference proteome</keyword>
<sequence>MRRFYHRMAFPLVLLACGCDQKQSDVVEESGRVVSTDDVYVGDSMPLNLPVNGGMSGPCNEIGWNYKVAPYIAVAAHLQMMGKEEAIRILESWADSGNHEDQIIIFCRMLFTTKRKQDFEAPLLGRPVYMGQKSLERWYLSPIEIYDGIPILVTDGYCMEGIKGTSRMYLNYCIKNCEWSEQRYSPVSLDQLKVVIGRWLDETKWLKPLTDRQRTFFVNQANELEG</sequence>
<protein>
    <submittedName>
        <fullName evidence="1">Uncharacterized protein</fullName>
    </submittedName>
</protein>
<accession>A0ABW2L4J7</accession>
<evidence type="ECO:0000313" key="1">
    <source>
        <dbReference type="EMBL" id="MFC7336440.1"/>
    </source>
</evidence>
<evidence type="ECO:0000313" key="2">
    <source>
        <dbReference type="Proteomes" id="UP001596472"/>
    </source>
</evidence>
<dbReference type="RefSeq" id="WP_379709645.1">
    <property type="nucleotide sequence ID" value="NZ_JBHTBS010000002.1"/>
</dbReference>
<comment type="caution">
    <text evidence="1">The sequence shown here is derived from an EMBL/GenBank/DDBJ whole genome shotgun (WGS) entry which is preliminary data.</text>
</comment>
<dbReference type="EMBL" id="JBHTBS010000002">
    <property type="protein sequence ID" value="MFC7336440.1"/>
    <property type="molecule type" value="Genomic_DNA"/>
</dbReference>
<dbReference type="Proteomes" id="UP001596472">
    <property type="component" value="Unassembled WGS sequence"/>
</dbReference>
<name>A0ABW2L4J7_9BACT</name>